<proteinExistence type="predicted"/>
<feature type="compositionally biased region" description="Basic and acidic residues" evidence="1">
    <location>
        <begin position="383"/>
        <end position="397"/>
    </location>
</feature>
<dbReference type="AlphaFoldDB" id="A0A507CYD6"/>
<feature type="compositionally biased region" description="Low complexity" evidence="1">
    <location>
        <begin position="212"/>
        <end position="225"/>
    </location>
</feature>
<feature type="compositionally biased region" description="Basic and acidic residues" evidence="1">
    <location>
        <begin position="330"/>
        <end position="345"/>
    </location>
</feature>
<feature type="region of interest" description="Disordered" evidence="1">
    <location>
        <begin position="212"/>
        <end position="504"/>
    </location>
</feature>
<comment type="caution">
    <text evidence="2">The sequence shown here is derived from an EMBL/GenBank/DDBJ whole genome shotgun (WGS) entry which is preliminary data.</text>
</comment>
<evidence type="ECO:0000313" key="2">
    <source>
        <dbReference type="EMBL" id="TPX44227.1"/>
    </source>
</evidence>
<feature type="compositionally biased region" description="Pro residues" evidence="1">
    <location>
        <begin position="465"/>
        <end position="474"/>
    </location>
</feature>
<feature type="region of interest" description="Disordered" evidence="1">
    <location>
        <begin position="1"/>
        <end position="48"/>
    </location>
</feature>
<reference evidence="2 3" key="1">
    <citation type="journal article" date="2019" name="Sci. Rep.">
        <title>Comparative genomics of chytrid fungi reveal insights into the obligate biotrophic and pathogenic lifestyle of Synchytrium endobioticum.</title>
        <authorList>
            <person name="van de Vossenberg B.T.L.H."/>
            <person name="Warris S."/>
            <person name="Nguyen H.D.T."/>
            <person name="van Gent-Pelzer M.P.E."/>
            <person name="Joly D.L."/>
            <person name="van de Geest H.C."/>
            <person name="Bonants P.J.M."/>
            <person name="Smith D.S."/>
            <person name="Levesque C.A."/>
            <person name="van der Lee T.A.J."/>
        </authorList>
    </citation>
    <scope>NUCLEOTIDE SEQUENCE [LARGE SCALE GENOMIC DNA]</scope>
    <source>
        <strain evidence="2 3">LEV6574</strain>
    </source>
</reference>
<feature type="compositionally biased region" description="Pro residues" evidence="1">
    <location>
        <begin position="301"/>
        <end position="311"/>
    </location>
</feature>
<feature type="compositionally biased region" description="Basic residues" evidence="1">
    <location>
        <begin position="11"/>
        <end position="26"/>
    </location>
</feature>
<feature type="compositionally biased region" description="Low complexity" evidence="1">
    <location>
        <begin position="475"/>
        <end position="497"/>
    </location>
</feature>
<feature type="compositionally biased region" description="Low complexity" evidence="1">
    <location>
        <begin position="247"/>
        <end position="257"/>
    </location>
</feature>
<sequence length="588" mass="63586">MSRLPWGRAGSPRRRSRRRRDRRGRCALRQENPKRTQNHARLLETTTNEGSQPLARQCLYMRLSTHIVSSAIRMDAYTQNNLNQQAQYTAMQQTTYQQAPVQYPSSGPAANPQDASAAAAAAAAAAAYQQYQQQYYQQYQQQMYAASGYYPVGAAGQPSAAATAAAYPVAGPTYPGQPVYPQTTPQAPPHSYGVASYAGQPLAQYPPYNAAAAPAPATPTVSAAPVDKRRAPRGPAASVPPSDYHPRLPSSYRSPRPNDSPRFHNRPPPPVGAPNGVYYPPPVGPDMMPDVSRYSTDGRGMPPPPMGMPPPDYHHGSPYRGGMRNGPRGMSDRGRGPSYRPDHRFAPRGFRPGPPGPHDDFRPYGPGGYDRRAGPLPPPPARNDWRPHPPGRDDFRPRGGGRGGFMDRRPPYDRERDPKRRRMEEPPPPARDAKSQTAPPPAANVTSTDPAPPGVTEPTREGIKAPPPAFPPPSIAATAASSTKATDAPTTSSTSVSSPPPSASGKVLVADYALGKLCIGSSAAIDASERISGDVDVDMQYNESNEFRVEDVVKGIPIGAFFNQHILHDPWEELERSSVEHPAGFNPY</sequence>
<dbReference type="Proteomes" id="UP000320475">
    <property type="component" value="Unassembled WGS sequence"/>
</dbReference>
<dbReference type="VEuPathDB" id="FungiDB:SeMB42_g05385"/>
<evidence type="ECO:0000256" key="1">
    <source>
        <dbReference type="SAM" id="MobiDB-lite"/>
    </source>
</evidence>
<protein>
    <submittedName>
        <fullName evidence="2">Uncharacterized protein</fullName>
    </submittedName>
</protein>
<gene>
    <name evidence="2" type="ORF">SeLEV6574_g04628</name>
</gene>
<name>A0A507CYD6_9FUNG</name>
<feature type="compositionally biased region" description="Basic and acidic residues" evidence="1">
    <location>
        <begin position="405"/>
        <end position="425"/>
    </location>
</feature>
<accession>A0A507CYD6</accession>
<evidence type="ECO:0000313" key="3">
    <source>
        <dbReference type="Proteomes" id="UP000320475"/>
    </source>
</evidence>
<dbReference type="EMBL" id="QEAM01000192">
    <property type="protein sequence ID" value="TPX44227.1"/>
    <property type="molecule type" value="Genomic_DNA"/>
</dbReference>
<organism evidence="2 3">
    <name type="scientific">Synchytrium endobioticum</name>
    <dbReference type="NCBI Taxonomy" id="286115"/>
    <lineage>
        <taxon>Eukaryota</taxon>
        <taxon>Fungi</taxon>
        <taxon>Fungi incertae sedis</taxon>
        <taxon>Chytridiomycota</taxon>
        <taxon>Chytridiomycota incertae sedis</taxon>
        <taxon>Chytridiomycetes</taxon>
        <taxon>Synchytriales</taxon>
        <taxon>Synchytriaceae</taxon>
        <taxon>Synchytrium</taxon>
    </lineage>
</organism>